<feature type="binding site" evidence="18">
    <location>
        <position position="156"/>
    </location>
    <ligand>
        <name>(6S)-NADPHX</name>
        <dbReference type="ChEBI" id="CHEBI:64076"/>
    </ligand>
</feature>
<keyword evidence="7 17" id="KW-0067">ATP-binding</keyword>
<dbReference type="PROSITE" id="PS51383">
    <property type="entry name" value="YJEF_C_3"/>
    <property type="match status" value="1"/>
</dbReference>
<feature type="binding site" evidence="18">
    <location>
        <begin position="127"/>
        <end position="133"/>
    </location>
    <ligand>
        <name>(6S)-NADPHX</name>
        <dbReference type="ChEBI" id="CHEBI:64076"/>
    </ligand>
</feature>
<evidence type="ECO:0000256" key="12">
    <source>
        <dbReference type="ARBA" id="ARBA00023239"/>
    </source>
</evidence>
<accession>A0A3E0E054</accession>
<feature type="binding site" evidence="17">
    <location>
        <position position="257"/>
    </location>
    <ligand>
        <name>(6S)-NADPHX</name>
        <dbReference type="ChEBI" id="CHEBI:64076"/>
    </ligand>
</feature>
<evidence type="ECO:0000259" key="21">
    <source>
        <dbReference type="PROSITE" id="PS51385"/>
    </source>
</evidence>
<name>A0A3E0E054_9BACT</name>
<feature type="binding site" evidence="17">
    <location>
        <position position="363"/>
    </location>
    <ligand>
        <name>(6S)-NADPHX</name>
        <dbReference type="ChEBI" id="CHEBI:64076"/>
    </ligand>
</feature>
<dbReference type="InterPro" id="IPR030677">
    <property type="entry name" value="Nnr"/>
</dbReference>
<comment type="catalytic activity">
    <reaction evidence="15 17 19">
        <text>(6S)-NADHX + ADP = AMP + phosphate + NADH + H(+)</text>
        <dbReference type="Rhea" id="RHEA:32223"/>
        <dbReference type="ChEBI" id="CHEBI:15378"/>
        <dbReference type="ChEBI" id="CHEBI:43474"/>
        <dbReference type="ChEBI" id="CHEBI:57945"/>
        <dbReference type="ChEBI" id="CHEBI:64074"/>
        <dbReference type="ChEBI" id="CHEBI:456215"/>
        <dbReference type="ChEBI" id="CHEBI:456216"/>
        <dbReference type="EC" id="4.2.1.136"/>
    </reaction>
</comment>
<dbReference type="GO" id="GO:0110051">
    <property type="term" value="P:metabolite repair"/>
    <property type="evidence" value="ECO:0007669"/>
    <property type="project" value="TreeGrafter"/>
</dbReference>
<keyword evidence="5 18" id="KW-0479">Metal-binding</keyword>
<feature type="domain" description="YjeF N-terminal" evidence="21">
    <location>
        <begin position="10"/>
        <end position="212"/>
    </location>
</feature>
<dbReference type="Pfam" id="PF01256">
    <property type="entry name" value="Carb_kinase"/>
    <property type="match status" value="1"/>
</dbReference>
<keyword evidence="13" id="KW-0511">Multifunctional enzyme</keyword>
<evidence type="ECO:0000313" key="23">
    <source>
        <dbReference type="Proteomes" id="UP000256405"/>
    </source>
</evidence>
<feature type="binding site" evidence="18">
    <location>
        <begin position="59"/>
        <end position="63"/>
    </location>
    <ligand>
        <name>(6S)-NADPHX</name>
        <dbReference type="ChEBI" id="CHEBI:64076"/>
    </ligand>
</feature>
<dbReference type="GO" id="GO:0046496">
    <property type="term" value="P:nicotinamide nucleotide metabolic process"/>
    <property type="evidence" value="ECO:0007669"/>
    <property type="project" value="UniProtKB-UniRule"/>
</dbReference>
<evidence type="ECO:0000259" key="20">
    <source>
        <dbReference type="PROSITE" id="PS51383"/>
    </source>
</evidence>
<dbReference type="EC" id="4.2.1.136" evidence="19"/>
<dbReference type="PANTHER" id="PTHR12592:SF0">
    <property type="entry name" value="ATP-DEPENDENT (S)-NAD(P)H-HYDRATE DEHYDRATASE"/>
    <property type="match status" value="1"/>
</dbReference>
<dbReference type="Pfam" id="PF03853">
    <property type="entry name" value="YjeF_N"/>
    <property type="match status" value="1"/>
</dbReference>
<dbReference type="NCBIfam" id="TIGR00196">
    <property type="entry name" value="yjeF_cterm"/>
    <property type="match status" value="1"/>
</dbReference>
<comment type="function">
    <text evidence="18">Catalyzes the epimerization of the S- and R-forms of NAD(P)HX, a damaged form of NAD(P)H that is a result of enzymatic or heat-dependent hydration. This is a prerequisite for the S-specific NAD(P)H-hydrate dehydratase to allow the repair of both epimers of NAD(P)HX.</text>
</comment>
<dbReference type="AlphaFoldDB" id="A0A3E0E054"/>
<feature type="binding site" evidence="17">
    <location>
        <position position="427"/>
    </location>
    <ligand>
        <name>AMP</name>
        <dbReference type="ChEBI" id="CHEBI:456215"/>
    </ligand>
</feature>
<comment type="function">
    <text evidence="17">Catalyzes the dehydration of the S-form of NAD(P)HX at the expense of ADP, which is converted to AMP. Together with NAD(P)HX epimerase, which catalyzes the epimerization of the S- and R-forms, the enzyme allows the repair of both epimers of NAD(P)HX, a damaged form of NAD(P)H that is a result of enzymatic or heat-dependent hydration.</text>
</comment>
<dbReference type="SUPFAM" id="SSF64153">
    <property type="entry name" value="YjeF N-terminal domain-like"/>
    <property type="match status" value="1"/>
</dbReference>
<evidence type="ECO:0000256" key="6">
    <source>
        <dbReference type="ARBA" id="ARBA00022741"/>
    </source>
</evidence>
<comment type="similarity">
    <text evidence="17">Belongs to the NnrD/CARKD family.</text>
</comment>
<proteinExistence type="inferred from homology"/>
<dbReference type="PROSITE" id="PS51385">
    <property type="entry name" value="YJEF_N"/>
    <property type="match status" value="1"/>
</dbReference>
<comment type="cofactor">
    <cofactor evidence="18 19">
        <name>K(+)</name>
        <dbReference type="ChEBI" id="CHEBI:29103"/>
    </cofactor>
    <text evidence="18 19">Binds 1 potassium ion per subunit.</text>
</comment>
<dbReference type="NCBIfam" id="TIGR00197">
    <property type="entry name" value="yjeF_nterm"/>
    <property type="match status" value="1"/>
</dbReference>
<dbReference type="SUPFAM" id="SSF53613">
    <property type="entry name" value="Ribokinase-like"/>
    <property type="match status" value="1"/>
</dbReference>
<comment type="caution">
    <text evidence="18">Lacks conserved residue(s) required for the propagation of feature annotation.</text>
</comment>
<evidence type="ECO:0000256" key="10">
    <source>
        <dbReference type="ARBA" id="ARBA00023027"/>
    </source>
</evidence>
<keyword evidence="11 18" id="KW-0413">Isomerase</keyword>
<comment type="catalytic activity">
    <reaction evidence="1 18 19">
        <text>(6R)-NADHX = (6S)-NADHX</text>
        <dbReference type="Rhea" id="RHEA:32215"/>
        <dbReference type="ChEBI" id="CHEBI:64074"/>
        <dbReference type="ChEBI" id="CHEBI:64075"/>
        <dbReference type="EC" id="5.1.99.6"/>
    </reaction>
</comment>
<protein>
    <recommendedName>
        <fullName evidence="19">Bifunctional NAD(P)H-hydrate repair enzyme</fullName>
    </recommendedName>
    <alternativeName>
        <fullName evidence="19">Nicotinamide nucleotide repair protein</fullName>
    </alternativeName>
    <domain>
        <recommendedName>
            <fullName evidence="19">ADP-dependent (S)-NAD(P)H-hydrate dehydratase</fullName>
            <ecNumber evidence="19">4.2.1.136</ecNumber>
        </recommendedName>
        <alternativeName>
            <fullName evidence="19">ADP-dependent NAD(P)HX dehydratase</fullName>
        </alternativeName>
    </domain>
    <domain>
        <recommendedName>
            <fullName evidence="19">NAD(P)H-hydrate epimerase</fullName>
            <ecNumber evidence="19">5.1.99.6</ecNumber>
        </recommendedName>
    </domain>
</protein>
<dbReference type="InterPro" id="IPR029056">
    <property type="entry name" value="Ribokinase-like"/>
</dbReference>
<dbReference type="InterPro" id="IPR000631">
    <property type="entry name" value="CARKD"/>
</dbReference>
<dbReference type="GO" id="GO:0052855">
    <property type="term" value="F:ADP-dependent NAD(P)H-hydrate dehydratase activity"/>
    <property type="evidence" value="ECO:0007669"/>
    <property type="project" value="UniProtKB-UniRule"/>
</dbReference>
<comment type="catalytic activity">
    <reaction evidence="2 18 19">
        <text>(6R)-NADPHX = (6S)-NADPHX</text>
        <dbReference type="Rhea" id="RHEA:32227"/>
        <dbReference type="ChEBI" id="CHEBI:64076"/>
        <dbReference type="ChEBI" id="CHEBI:64077"/>
        <dbReference type="EC" id="5.1.99.6"/>
    </reaction>
</comment>
<dbReference type="CDD" id="cd01171">
    <property type="entry name" value="YXKO-related"/>
    <property type="match status" value="1"/>
</dbReference>
<keyword evidence="10 17" id="KW-0520">NAD</keyword>
<evidence type="ECO:0000256" key="4">
    <source>
        <dbReference type="ARBA" id="ARBA00009524"/>
    </source>
</evidence>
<organism evidence="22 23">
    <name type="scientific">Algoriphagus antarcticus</name>
    <dbReference type="NCBI Taxonomy" id="238540"/>
    <lineage>
        <taxon>Bacteria</taxon>
        <taxon>Pseudomonadati</taxon>
        <taxon>Bacteroidota</taxon>
        <taxon>Cytophagia</taxon>
        <taxon>Cytophagales</taxon>
        <taxon>Cyclobacteriaceae</taxon>
        <taxon>Algoriphagus</taxon>
    </lineage>
</organism>
<evidence type="ECO:0000256" key="13">
    <source>
        <dbReference type="ARBA" id="ARBA00023268"/>
    </source>
</evidence>
<dbReference type="PANTHER" id="PTHR12592">
    <property type="entry name" value="ATP-DEPENDENT (S)-NAD(P)H-HYDRATE DEHYDRATASE FAMILY MEMBER"/>
    <property type="match status" value="1"/>
</dbReference>
<dbReference type="EC" id="5.1.99.6" evidence="19"/>
<feature type="binding site" evidence="18">
    <location>
        <position position="60"/>
    </location>
    <ligand>
        <name>K(+)</name>
        <dbReference type="ChEBI" id="CHEBI:29103"/>
    </ligand>
</feature>
<dbReference type="PIRSF" id="PIRSF017184">
    <property type="entry name" value="Nnr"/>
    <property type="match status" value="1"/>
</dbReference>
<comment type="similarity">
    <text evidence="18">Belongs to the NnrE/AIBP family.</text>
</comment>
<comment type="similarity">
    <text evidence="3 19">In the N-terminal section; belongs to the NnrE/AIBP family.</text>
</comment>
<keyword evidence="12 17" id="KW-0456">Lyase</keyword>
<evidence type="ECO:0000256" key="11">
    <source>
        <dbReference type="ARBA" id="ARBA00023235"/>
    </source>
</evidence>
<evidence type="ECO:0000256" key="7">
    <source>
        <dbReference type="ARBA" id="ARBA00022840"/>
    </source>
</evidence>
<dbReference type="InterPro" id="IPR004443">
    <property type="entry name" value="YjeF_N_dom"/>
</dbReference>
<dbReference type="PROSITE" id="PS01050">
    <property type="entry name" value="YJEF_C_2"/>
    <property type="match status" value="1"/>
</dbReference>
<evidence type="ECO:0000256" key="19">
    <source>
        <dbReference type="PIRNR" id="PIRNR017184"/>
    </source>
</evidence>
<evidence type="ECO:0000256" key="17">
    <source>
        <dbReference type="HAMAP-Rule" id="MF_01965"/>
    </source>
</evidence>
<evidence type="ECO:0000256" key="8">
    <source>
        <dbReference type="ARBA" id="ARBA00022857"/>
    </source>
</evidence>
<feature type="binding site" evidence="18">
    <location>
        <position position="123"/>
    </location>
    <ligand>
        <name>K(+)</name>
        <dbReference type="ChEBI" id="CHEBI:29103"/>
    </ligand>
</feature>
<evidence type="ECO:0000256" key="5">
    <source>
        <dbReference type="ARBA" id="ARBA00022723"/>
    </source>
</evidence>
<comment type="catalytic activity">
    <reaction evidence="16 17 19">
        <text>(6S)-NADPHX + ADP = AMP + phosphate + NADPH + H(+)</text>
        <dbReference type="Rhea" id="RHEA:32235"/>
        <dbReference type="ChEBI" id="CHEBI:15378"/>
        <dbReference type="ChEBI" id="CHEBI:43474"/>
        <dbReference type="ChEBI" id="CHEBI:57783"/>
        <dbReference type="ChEBI" id="CHEBI:64076"/>
        <dbReference type="ChEBI" id="CHEBI:456215"/>
        <dbReference type="ChEBI" id="CHEBI:456216"/>
        <dbReference type="EC" id="4.2.1.136"/>
    </reaction>
</comment>
<keyword evidence="6 17" id="KW-0547">Nucleotide-binding</keyword>
<dbReference type="HAMAP" id="MF_01965">
    <property type="entry name" value="NADHX_dehydratase"/>
    <property type="match status" value="1"/>
</dbReference>
<dbReference type="InterPro" id="IPR036652">
    <property type="entry name" value="YjeF_N_dom_sf"/>
</dbReference>
<comment type="subunit">
    <text evidence="17">Homotetramer.</text>
</comment>
<comment type="similarity">
    <text evidence="4 19">In the C-terminal section; belongs to the NnrD/CARKD family.</text>
</comment>
<dbReference type="OrthoDB" id="9806925at2"/>
<gene>
    <name evidence="17" type="primary">nnrD</name>
    <name evidence="18" type="synonym">nnrE</name>
    <name evidence="22" type="ORF">C8N25_105119</name>
</gene>
<dbReference type="InterPro" id="IPR017953">
    <property type="entry name" value="Carbohydrate_kinase_pred_CS"/>
</dbReference>
<evidence type="ECO:0000256" key="15">
    <source>
        <dbReference type="ARBA" id="ARBA00048238"/>
    </source>
</evidence>
<evidence type="ECO:0000256" key="18">
    <source>
        <dbReference type="HAMAP-Rule" id="MF_01966"/>
    </source>
</evidence>
<feature type="binding site" evidence="17">
    <location>
        <position position="313"/>
    </location>
    <ligand>
        <name>(6S)-NADPHX</name>
        <dbReference type="ChEBI" id="CHEBI:64076"/>
    </ligand>
</feature>
<dbReference type="HAMAP" id="MF_01966">
    <property type="entry name" value="NADHX_epimerase"/>
    <property type="match status" value="1"/>
</dbReference>
<dbReference type="RefSeq" id="WP_086539595.1">
    <property type="nucleotide sequence ID" value="NZ_MSSW01000002.1"/>
</dbReference>
<dbReference type="GO" id="GO:0052856">
    <property type="term" value="F:NAD(P)HX epimerase activity"/>
    <property type="evidence" value="ECO:0007669"/>
    <property type="project" value="UniProtKB-UniRule"/>
</dbReference>
<feature type="binding site" evidence="17">
    <location>
        <position position="428"/>
    </location>
    <ligand>
        <name>(6S)-NADPHX</name>
        <dbReference type="ChEBI" id="CHEBI:64076"/>
    </ligand>
</feature>
<evidence type="ECO:0000256" key="3">
    <source>
        <dbReference type="ARBA" id="ARBA00006001"/>
    </source>
</evidence>
<feature type="binding site" evidence="17">
    <location>
        <begin position="398"/>
        <end position="402"/>
    </location>
    <ligand>
        <name>AMP</name>
        <dbReference type="ChEBI" id="CHEBI:456215"/>
    </ligand>
</feature>
<keyword evidence="23" id="KW-1185">Reference proteome</keyword>
<evidence type="ECO:0000313" key="22">
    <source>
        <dbReference type="EMBL" id="REG91010.1"/>
    </source>
</evidence>
<comment type="function">
    <text evidence="14 19">Bifunctional enzyme that catalyzes the epimerization of the S- and R-forms of NAD(P)HX and the dehydration of the S-form of NAD(P)HX at the expense of ADP, which is converted to AMP. This allows the repair of both epimers of NAD(P)HX, a damaged form of NAD(P)H that is a result of enzymatic or heat-dependent hydration.</text>
</comment>
<dbReference type="Proteomes" id="UP000256405">
    <property type="component" value="Unassembled WGS sequence"/>
</dbReference>
<dbReference type="Gene3D" id="3.40.1190.20">
    <property type="match status" value="1"/>
</dbReference>
<dbReference type="GO" id="GO:0005524">
    <property type="term" value="F:ATP binding"/>
    <property type="evidence" value="ECO:0007669"/>
    <property type="project" value="UniProtKB-UniRule"/>
</dbReference>
<evidence type="ECO:0000256" key="2">
    <source>
        <dbReference type="ARBA" id="ARBA00000909"/>
    </source>
</evidence>
<feature type="domain" description="YjeF C-terminal" evidence="20">
    <location>
        <begin position="222"/>
        <end position="486"/>
    </location>
</feature>
<evidence type="ECO:0000256" key="16">
    <source>
        <dbReference type="ARBA" id="ARBA00049209"/>
    </source>
</evidence>
<comment type="cofactor">
    <cofactor evidence="17">
        <name>Mg(2+)</name>
        <dbReference type="ChEBI" id="CHEBI:18420"/>
    </cofactor>
</comment>
<dbReference type="GO" id="GO:0046872">
    <property type="term" value="F:metal ion binding"/>
    <property type="evidence" value="ECO:0007669"/>
    <property type="project" value="UniProtKB-UniRule"/>
</dbReference>
<reference evidence="22 23" key="1">
    <citation type="submission" date="2018-08" db="EMBL/GenBank/DDBJ databases">
        <title>Genomic Encyclopedia of Archaeal and Bacterial Type Strains, Phase II (KMG-II): from individual species to whole genera.</title>
        <authorList>
            <person name="Goeker M."/>
        </authorList>
    </citation>
    <scope>NUCLEOTIDE SEQUENCE [LARGE SCALE GENOMIC DNA]</scope>
    <source>
        <strain evidence="22 23">DSM 15986</strain>
    </source>
</reference>
<keyword evidence="9 18" id="KW-0630">Potassium</keyword>
<evidence type="ECO:0000256" key="1">
    <source>
        <dbReference type="ARBA" id="ARBA00000013"/>
    </source>
</evidence>
<dbReference type="Gene3D" id="3.40.50.10260">
    <property type="entry name" value="YjeF N-terminal domain"/>
    <property type="match status" value="1"/>
</dbReference>
<dbReference type="EMBL" id="QUNF01000005">
    <property type="protein sequence ID" value="REG91010.1"/>
    <property type="molecule type" value="Genomic_DNA"/>
</dbReference>
<evidence type="ECO:0000256" key="9">
    <source>
        <dbReference type="ARBA" id="ARBA00022958"/>
    </source>
</evidence>
<comment type="caution">
    <text evidence="22">The sequence shown here is derived from an EMBL/GenBank/DDBJ whole genome shotgun (WGS) entry which is preliminary data.</text>
</comment>
<evidence type="ECO:0000256" key="14">
    <source>
        <dbReference type="ARBA" id="ARBA00025153"/>
    </source>
</evidence>
<feature type="binding site" evidence="18">
    <location>
        <position position="159"/>
    </location>
    <ligand>
        <name>K(+)</name>
        <dbReference type="ChEBI" id="CHEBI:29103"/>
    </ligand>
</feature>
<keyword evidence="8 17" id="KW-0521">NADP</keyword>
<sequence>MQKILSGVQVKELDSQHLKLSGQSSHELMETASKAFVKWFLDQGFSSDLPIQIACGAGNNGGDGLAIGRLLSALSYEVIIFKCFDSKDSLSEDALLNFNKLPESIQIVDFENLRFVEKGILIDAFLGVGLKGELRPDAIKIIQKLNDYQGTVISIDVPSGLPSDIVLKGEAVKADFTVSFAFPKLSLILPEHAEYVGELVVLKIGLVEEAFMDLDSTFYYLETLDVPPLHTVFNRFSYKGDMGKVLLVGGSPGKMGALILCAKSALRTGSGLVTCHMEDSERVIVQTAVPEAMASWGLIPNPEFYDAVGIGPGWGTENRARLFRQFLQDFKKPIVIDADGLNLLSRNPDLLPLVPKNSILTPHIGEFTRLVGSAENHLERLKMAKGFAVENELILVLKGANTVISLPDGRQVINSSGNKYMATGGSGDVLTGMLTSYLGMGYFPENAALCGVFHHGLAGEIASKSKRRSMIASDIIAAIPETYIQLNIS</sequence>